<protein>
    <submittedName>
        <fullName evidence="1">Uncharacterized protein</fullName>
    </submittedName>
</protein>
<name>A0AAV4UIT3_CAEEX</name>
<evidence type="ECO:0000313" key="2">
    <source>
        <dbReference type="Proteomes" id="UP001054945"/>
    </source>
</evidence>
<organism evidence="1 2">
    <name type="scientific">Caerostris extrusa</name>
    <name type="common">Bark spider</name>
    <name type="synonym">Caerostris bankana</name>
    <dbReference type="NCBI Taxonomy" id="172846"/>
    <lineage>
        <taxon>Eukaryota</taxon>
        <taxon>Metazoa</taxon>
        <taxon>Ecdysozoa</taxon>
        <taxon>Arthropoda</taxon>
        <taxon>Chelicerata</taxon>
        <taxon>Arachnida</taxon>
        <taxon>Araneae</taxon>
        <taxon>Araneomorphae</taxon>
        <taxon>Entelegynae</taxon>
        <taxon>Araneoidea</taxon>
        <taxon>Araneidae</taxon>
        <taxon>Caerostris</taxon>
    </lineage>
</organism>
<dbReference type="AlphaFoldDB" id="A0AAV4UIT3"/>
<accession>A0AAV4UIT3</accession>
<dbReference type="Proteomes" id="UP001054945">
    <property type="component" value="Unassembled WGS sequence"/>
</dbReference>
<gene>
    <name evidence="1" type="ORF">CEXT_383861</name>
</gene>
<reference evidence="1 2" key="1">
    <citation type="submission" date="2021-06" db="EMBL/GenBank/DDBJ databases">
        <title>Caerostris extrusa draft genome.</title>
        <authorList>
            <person name="Kono N."/>
            <person name="Arakawa K."/>
        </authorList>
    </citation>
    <scope>NUCLEOTIDE SEQUENCE [LARGE SCALE GENOMIC DNA]</scope>
</reference>
<comment type="caution">
    <text evidence="1">The sequence shown here is derived from an EMBL/GenBank/DDBJ whole genome shotgun (WGS) entry which is preliminary data.</text>
</comment>
<dbReference type="EMBL" id="BPLR01012955">
    <property type="protein sequence ID" value="GIY57745.1"/>
    <property type="molecule type" value="Genomic_DNA"/>
</dbReference>
<keyword evidence="2" id="KW-1185">Reference proteome</keyword>
<proteinExistence type="predicted"/>
<evidence type="ECO:0000313" key="1">
    <source>
        <dbReference type="EMBL" id="GIY57745.1"/>
    </source>
</evidence>
<sequence>MIYLLLLLKTTSLELVGTVLKFHLAILLPYGDAFGWFCWIQTGMSNLSPPKRCSLRGCTRPDPLIRTAGLEAGGGGGGGRTSVSMSGARMASSSRGWAMRRALGGRGGLRAEGAGLGHQPLEAFLNGVGLHAVGPQSLLGLQSGSQGFFFWKERHNIKFAYWSKSNTILN</sequence>